<evidence type="ECO:0000313" key="3">
    <source>
        <dbReference type="Proteomes" id="UP000032180"/>
    </source>
</evidence>
<proteinExistence type="predicted"/>
<keyword evidence="3" id="KW-1185">Reference proteome</keyword>
<reference evidence="2" key="3">
    <citation type="submission" date="2015-04" db="UniProtKB">
        <authorList>
            <consortium name="EnsemblPlants"/>
        </authorList>
    </citation>
    <scope>IDENTIFICATION</scope>
</reference>
<reference evidence="3" key="2">
    <citation type="submission" date="2013-12" db="EMBL/GenBank/DDBJ databases">
        <authorList>
            <person name="Yu Y."/>
            <person name="Lee S."/>
            <person name="de Baynast K."/>
            <person name="Wissotski M."/>
            <person name="Liu L."/>
            <person name="Talag J."/>
            <person name="Goicoechea J."/>
            <person name="Angelova A."/>
            <person name="Jetty R."/>
            <person name="Kudrna D."/>
            <person name="Golser W."/>
            <person name="Rivera L."/>
            <person name="Zhang J."/>
            <person name="Wing R."/>
        </authorList>
    </citation>
    <scope>NUCLEOTIDE SEQUENCE</scope>
</reference>
<dbReference type="Proteomes" id="UP000032180">
    <property type="component" value="Chromosome 8"/>
</dbReference>
<dbReference type="AlphaFoldDB" id="A0A0D9X7K0"/>
<protein>
    <submittedName>
        <fullName evidence="2">Uncharacterized protein</fullName>
    </submittedName>
</protein>
<sequence>MSAQQQAMMRPNMMGPAGVDGLSAHHHAIDGPPPPHMGNGAVQGISPTAFYQGDGGGAGMPEMVQASAAAGNPMA</sequence>
<reference evidence="2 3" key="1">
    <citation type="submission" date="2012-08" db="EMBL/GenBank/DDBJ databases">
        <title>Oryza genome evolution.</title>
        <authorList>
            <person name="Wing R.A."/>
        </authorList>
    </citation>
    <scope>NUCLEOTIDE SEQUENCE</scope>
</reference>
<dbReference type="STRING" id="77586.A0A0D9X7K0"/>
<name>A0A0D9X7K0_9ORYZ</name>
<dbReference type="Gramene" id="LPERR08G11290.1">
    <property type="protein sequence ID" value="LPERR08G11290.1"/>
    <property type="gene ID" value="LPERR08G11290"/>
</dbReference>
<dbReference type="EnsemblPlants" id="LPERR08G11290.1">
    <property type="protein sequence ID" value="LPERR08G11290.1"/>
    <property type="gene ID" value="LPERR08G11290"/>
</dbReference>
<evidence type="ECO:0000256" key="1">
    <source>
        <dbReference type="SAM" id="MobiDB-lite"/>
    </source>
</evidence>
<organism evidence="2 3">
    <name type="scientific">Leersia perrieri</name>
    <dbReference type="NCBI Taxonomy" id="77586"/>
    <lineage>
        <taxon>Eukaryota</taxon>
        <taxon>Viridiplantae</taxon>
        <taxon>Streptophyta</taxon>
        <taxon>Embryophyta</taxon>
        <taxon>Tracheophyta</taxon>
        <taxon>Spermatophyta</taxon>
        <taxon>Magnoliopsida</taxon>
        <taxon>Liliopsida</taxon>
        <taxon>Poales</taxon>
        <taxon>Poaceae</taxon>
        <taxon>BOP clade</taxon>
        <taxon>Oryzoideae</taxon>
        <taxon>Oryzeae</taxon>
        <taxon>Oryzinae</taxon>
        <taxon>Leersia</taxon>
    </lineage>
</organism>
<feature type="region of interest" description="Disordered" evidence="1">
    <location>
        <begin position="1"/>
        <end position="75"/>
    </location>
</feature>
<evidence type="ECO:0000313" key="2">
    <source>
        <dbReference type="EnsemblPlants" id="LPERR08G11290.1"/>
    </source>
</evidence>
<dbReference type="HOGENOM" id="CLU_2674683_0_0_1"/>
<accession>A0A0D9X7K0</accession>